<proteinExistence type="inferred from homology"/>
<feature type="region of interest" description="Disordered" evidence="12">
    <location>
        <begin position="1064"/>
        <end position="1098"/>
    </location>
</feature>
<evidence type="ECO:0000256" key="12">
    <source>
        <dbReference type="SAM" id="MobiDB-lite"/>
    </source>
</evidence>
<feature type="compositionally biased region" description="Basic and acidic residues" evidence="12">
    <location>
        <begin position="374"/>
        <end position="383"/>
    </location>
</feature>
<evidence type="ECO:0000256" key="6">
    <source>
        <dbReference type="ARBA" id="ARBA00023069"/>
    </source>
</evidence>
<accession>A0ABM3VJL7</accession>
<feature type="region of interest" description="Disordered" evidence="12">
    <location>
        <begin position="1892"/>
        <end position="1925"/>
    </location>
</feature>
<dbReference type="InterPro" id="IPR001611">
    <property type="entry name" value="Leu-rich_rpt"/>
</dbReference>
<sequence length="3128" mass="360911">MPTQKQSEPKEILGLNRITKKRILELCKRDKLYQTPRLNDVLYLHYQGFQNIECLEDYTELKCLWLECNAISEIQGLENQTKLKCLYLQSNLIRKIENLEFCKELDTINLSQNQIRKIENVGCDVLPVLNTLNIASNYIKDAEGLRDLENCKNLSVLDLSNNRIDDILVVKVFAKMPELKVLVLQGNPVVSKIPQYRKTLILECKKLTYLDQRPVFPKDRACAEAWKRGGYEEERKENERWNRQERRKMRDSVNATIRLRNKYRKPEDHMTLLVSSDSEDEATQQRRQRQQDVLDSGVDMELGIWDEVAGDDGHGAEVSPSSSSSQTDVSSSTSDSKESHENAPRRVNLEIETADDKYEVLDEMEKVMKTMDTEIQEPQRKPGDSSLLPESFFQKSEEKAENNLIETTETDDDVKDILKNAPRRVNLEIETADDKYEVLDEMDKVMKTMDTEIQKPQRKPDDSSLLPESFSQKSEEKAENNLIETTETDDDVKDILKNAPRRVNLEIEIADDKYEVLDEMDKVMKTMDTEIQEPQRKPDDSSLLPESFSQKSEEKALKADNDVKDILKIIEFLREQEILEQLFSQRQENDNSKMAPKEKCPSVIVKEKSELSGLKNESNIVQQQKPIQGENLDPYVEELKMEKSPTKFEDETIALEKNLKTEDILLKKIDINPVEMQENLPDSKLETATTKTEIQKNNPIQHQNLDSHVEEFKMEKIASKYENERSSLEEYPKEEKLEKIDNNPVNLQDDNSISPDMNYEANVFEDEIGEEYFSNEMHNKIVDIENFDSHVQECKMEKIATKYENERCALDENPKQEELETFDNNPVNLQDDDSISPDDFVCPDMNFEANVKEDKIGKECSSNEMHNKILDIENFDSHEEECKMEKIATEYENERSSFDENPKEEELEKIDNNPVNLQNDDFISPDNTISPDMNFEANVEEDKIGEECSSNGMHNKIVVIENFDSHVEEWKMEKIATKYEDERSSLDENLKEEELEKIDKNPVNLQDGDFISSDDFISPDMNFGANVNEDNIGKECFLNEMQNKIVNIANLDSHAEECKMEKVATKHEDESTALDENPKEDELETFDNNPVNPEESPTNFKLETATAIPSQNLLRDNNFEYKPLDMASLTRASNKAMDSLERETKELIALLQNLEEENEEKFKEIEFQEKEITENVDEKSYEDNVIMGENSEEQQGKEISYQSETESKEIKRDNKCQKLNPAETTSDIGSEGIKLGNNEEQFDEIDIKQTVLNIIYAATSSECSNIQSEDRKFSCYEIEKMEALTEDPDDVDISQEMDFDDNRQEMKVKENASQIGGEGCANENHNNTEDMKRKLNNKSGYDVSRDIGEGATSTKENNDEGILARDILENIIVEEMENNNKENGENHADCMSQEIHFEAIVKEDKIEEEGSLNEIHNKIKDMKEKLNDELGCDAPREITGYMRDIGEEAYSESATSIKENDDGRILERDILENIFVEGNENNNKDNGENHDDFISQEMNFEVNVKEDKIGEDKNFDEDKIEEEGCANEMNNKMTDMESKLNIEPEYDVPRETNENTRDDKDEVHGEIASSTKDNGVRSNESILEQDILERKNAGEIENNDKMLKIRGDDDSLTVKNNGENHDYFISQQMNFEANVKEDKIGEEGSSNEIHKKIKDMERKLNNELDYDVLRETNEDMSDNEENIHNESACSTEENDDECILQRNILVNKNVEESENNNKMLKIRGDDDSLAVKDNGENHDDFISEDMHFDGETHEHISNSVQFVEEILEESLEELFNENLYTTIEKDGIEIDENTEENVFDENMYESEAIEFETEKDLWSEDIFTESDMLINCSDYDMSPESEYYEVENYQETYNSRYSYREQTQLSDIEEESEIDEDSEIEDISLIRSEIYESSRSSNRNSNSIAHDDTEEERIEEGEQEKENNNELALVEAFTKRAINEPIINEPIEDAEEEEVVGDEKPTYLNENVLQREDNSNELAVVEKNTTRENNEDRVCENNFKDELIEDAEVQKIAEEEKPTHSNEKICQREENSNELALVESITMEEIIGNCFCESNFTDELIEDAEEEEVVGEEKPTHSNEQIWQREENSNELALVETITKMENNCNSFCESNFKDELIEDAEVQKIAEEEKPTHSNEKICQREENSNELALVESITMEEIVGNCFCESNFTDELIEDAEEEEVVGEEKPTHSNEQIWHREENTNELALVETITQREINDNSFCESNFKDEPVQGVAEEKVVREEKPIYLNENMWQREENSNELALVETITQGEINGNSFCESNFKDELIEDAEVEKIVGEEKPTHSNEQLWQMEENSNELALVETIIKRGNNCNSFCESNFKDELFEDAEVEKIVGGKNLTHSNEQISQREENSKELALGETITKRGNNCNSFCESNFKGCELMENAEEEEIVSGENITNSNEKMCHREENNNELAVVETLAKSENNGDSLCESNFKDELTEEVEEEIVVGGENLIHSNEQMSQREENSNELALVETITKRENNCNSFCESNFKDELIEDVKEEKNVGGENLTRSNKKMCRREEEINKLALVETIAKGESNGDSFCENNFKEEPIDERVTGGEEINELSKLAKSERELPKALSLMKNPTNYLQAENHVENKKVSKKVYHVPQIPAIDANADEPKKNPLEMTKTKHLPLTKTIHDVLDSLADLFKGIPKKKRQKVHVSESDKSACLKKLAGQPQLKMFNQDTHESLDKQLNEFKEQQKIEIQQMVNRVYAQRERYDDSIELIDDKLMIVHKDTGELRELEKPKHIAYSDSDNNDYDTADEGACCSKPRKALDGEQSDVVKQQNSWKSIESDADGDEIVTTEKATDGSRDGKIFNFMENTPSKAPSIAAMNYKNPWYSIESGTDDEEQFHSLPPSSKSLNIFDNIHRDFFDKLSLDHLNFTPQDEDQIVQCSRSYTELRNLLIQLPAEEVFTQEERTLLESIKIGSSKTEDFPNLSQTEKHVQICQYTENNSKEVPVENTCEKEQHKESIASEHWYIGEENNEKKDNPYYKVLSNGVNVIFDAQRADVKTQTQDQEIQTEITLGTNSDFEHKNTEFKHQVESFQSQRNSSLDYSKNVPLKPDENIENYNSDILECNLEILDCNDGIVDNIMVNAEIHYEY</sequence>
<keyword evidence="11" id="KW-0175">Coiled coil</keyword>
<comment type="function">
    <text evidence="1">Cilium-specific protein required for cilia structures.</text>
</comment>
<comment type="subcellular location">
    <subcellularLocation>
        <location evidence="2">Cell projection</location>
        <location evidence="2">Cilium</location>
    </subcellularLocation>
</comment>
<evidence type="ECO:0000256" key="9">
    <source>
        <dbReference type="ARBA" id="ARBA00030843"/>
    </source>
</evidence>
<feature type="region of interest" description="Disordered" evidence="12">
    <location>
        <begin position="273"/>
        <end position="354"/>
    </location>
</feature>
<dbReference type="PANTHER" id="PTHR45973:SF9">
    <property type="entry name" value="LEUCINE-RICH REPEAT-CONTAINING PROTEIN 46"/>
    <property type="match status" value="1"/>
</dbReference>
<evidence type="ECO:0000256" key="4">
    <source>
        <dbReference type="ARBA" id="ARBA00022614"/>
    </source>
</evidence>
<feature type="compositionally biased region" description="Polar residues" evidence="12">
    <location>
        <begin position="1086"/>
        <end position="1098"/>
    </location>
</feature>
<feature type="compositionally biased region" description="Basic and acidic residues" evidence="12">
    <location>
        <begin position="335"/>
        <end position="354"/>
    </location>
</feature>
<name>A0ABM3VJL7_MUSDO</name>
<evidence type="ECO:0000256" key="2">
    <source>
        <dbReference type="ARBA" id="ARBA00004138"/>
    </source>
</evidence>
<evidence type="ECO:0000256" key="3">
    <source>
        <dbReference type="ARBA" id="ARBA00006453"/>
    </source>
</evidence>
<feature type="compositionally biased region" description="Low complexity" evidence="12">
    <location>
        <begin position="317"/>
        <end position="334"/>
    </location>
</feature>
<dbReference type="Pfam" id="PF14580">
    <property type="entry name" value="LRR_9"/>
    <property type="match status" value="1"/>
</dbReference>
<feature type="region of interest" description="Disordered" evidence="12">
    <location>
        <begin position="1174"/>
        <end position="1212"/>
    </location>
</feature>
<feature type="compositionally biased region" description="Basic and acidic residues" evidence="12">
    <location>
        <begin position="526"/>
        <end position="540"/>
    </location>
</feature>
<dbReference type="RefSeq" id="XP_058985989.1">
    <property type="nucleotide sequence ID" value="XM_059130006.1"/>
</dbReference>
<evidence type="ECO:0000313" key="13">
    <source>
        <dbReference type="Proteomes" id="UP001652621"/>
    </source>
</evidence>
<evidence type="ECO:0000313" key="14">
    <source>
        <dbReference type="RefSeq" id="XP_058985989.1"/>
    </source>
</evidence>
<feature type="region of interest" description="Disordered" evidence="12">
    <location>
        <begin position="1310"/>
        <end position="1361"/>
    </location>
</feature>
<keyword evidence="5" id="KW-0677">Repeat</keyword>
<dbReference type="GeneID" id="101891811"/>
<comment type="similarity">
    <text evidence="3">Belongs to the DNAAF1 family.</text>
</comment>
<keyword evidence="6" id="KW-0969">Cilium</keyword>
<feature type="coiled-coil region" evidence="11">
    <location>
        <begin position="1137"/>
        <end position="1171"/>
    </location>
</feature>
<feature type="region of interest" description="Disordered" evidence="12">
    <location>
        <begin position="374"/>
        <end position="408"/>
    </location>
</feature>
<feature type="region of interest" description="Disordered" evidence="12">
    <location>
        <begin position="233"/>
        <end position="261"/>
    </location>
</feature>
<feature type="compositionally biased region" description="Basic and acidic residues" evidence="12">
    <location>
        <begin position="448"/>
        <end position="462"/>
    </location>
</feature>
<feature type="region of interest" description="Disordered" evidence="12">
    <location>
        <begin position="526"/>
        <end position="556"/>
    </location>
</feature>
<evidence type="ECO:0000256" key="10">
    <source>
        <dbReference type="ARBA" id="ARBA00031862"/>
    </source>
</evidence>
<dbReference type="PANTHER" id="PTHR45973">
    <property type="entry name" value="PROTEIN PHOSPHATASE 1 REGULATORY SUBUNIT SDS22-RELATED"/>
    <property type="match status" value="1"/>
</dbReference>
<evidence type="ECO:0000256" key="5">
    <source>
        <dbReference type="ARBA" id="ARBA00022737"/>
    </source>
</evidence>
<gene>
    <name evidence="14" type="primary">LOC101891811</name>
</gene>
<dbReference type="Gene3D" id="3.80.10.10">
    <property type="entry name" value="Ribonuclease Inhibitor"/>
    <property type="match status" value="2"/>
</dbReference>
<dbReference type="InterPro" id="IPR050576">
    <property type="entry name" value="Cilia_flagella_integrity"/>
</dbReference>
<dbReference type="SUPFAM" id="SSF52075">
    <property type="entry name" value="Outer arm dynein light chain 1"/>
    <property type="match status" value="1"/>
</dbReference>
<feature type="compositionally biased region" description="Low complexity" evidence="12">
    <location>
        <begin position="1892"/>
        <end position="1904"/>
    </location>
</feature>
<feature type="compositionally biased region" description="Acidic residues" evidence="12">
    <location>
        <begin position="1908"/>
        <end position="1919"/>
    </location>
</feature>
<keyword evidence="7" id="KW-0966">Cell projection</keyword>
<keyword evidence="4" id="KW-0433">Leucine-rich repeat</keyword>
<evidence type="ECO:0000256" key="8">
    <source>
        <dbReference type="ARBA" id="ARBA00024433"/>
    </source>
</evidence>
<evidence type="ECO:0000256" key="7">
    <source>
        <dbReference type="ARBA" id="ARBA00023273"/>
    </source>
</evidence>
<organism evidence="13 14">
    <name type="scientific">Musca domestica</name>
    <name type="common">House fly</name>
    <dbReference type="NCBI Taxonomy" id="7370"/>
    <lineage>
        <taxon>Eukaryota</taxon>
        <taxon>Metazoa</taxon>
        <taxon>Ecdysozoa</taxon>
        <taxon>Arthropoda</taxon>
        <taxon>Hexapoda</taxon>
        <taxon>Insecta</taxon>
        <taxon>Pterygota</taxon>
        <taxon>Neoptera</taxon>
        <taxon>Endopterygota</taxon>
        <taxon>Diptera</taxon>
        <taxon>Brachycera</taxon>
        <taxon>Muscomorpha</taxon>
        <taxon>Muscoidea</taxon>
        <taxon>Muscidae</taxon>
        <taxon>Musca</taxon>
    </lineage>
</organism>
<feature type="region of interest" description="Disordered" evidence="12">
    <location>
        <begin position="1546"/>
        <end position="1580"/>
    </location>
</feature>
<feature type="region of interest" description="Disordered" evidence="12">
    <location>
        <begin position="448"/>
        <end position="486"/>
    </location>
</feature>
<feature type="compositionally biased region" description="Basic and acidic residues" evidence="12">
    <location>
        <begin position="1546"/>
        <end position="1565"/>
    </location>
</feature>
<feature type="compositionally biased region" description="Polar residues" evidence="12">
    <location>
        <begin position="1568"/>
        <end position="1580"/>
    </location>
</feature>
<protein>
    <recommendedName>
        <fullName evidence="8">Dynein axonemal assembly factor 1 homolog</fullName>
    </recommendedName>
    <alternativeName>
        <fullName evidence="10">Defective transmitter-recycling protein</fullName>
    </alternativeName>
    <alternativeName>
        <fullName evidence="9">Leucine-rich repeat-containing protein 50 homolog</fullName>
    </alternativeName>
</protein>
<dbReference type="Proteomes" id="UP001652621">
    <property type="component" value="Unplaced"/>
</dbReference>
<reference evidence="14" key="1">
    <citation type="submission" date="2025-08" db="UniProtKB">
        <authorList>
            <consortium name="RefSeq"/>
        </authorList>
    </citation>
    <scope>IDENTIFICATION</scope>
    <source>
        <strain evidence="14">Aabys</strain>
        <tissue evidence="14">Whole body</tissue>
    </source>
</reference>
<dbReference type="InterPro" id="IPR032675">
    <property type="entry name" value="LRR_dom_sf"/>
</dbReference>
<keyword evidence="13" id="KW-1185">Reference proteome</keyword>
<evidence type="ECO:0000256" key="1">
    <source>
        <dbReference type="ARBA" id="ARBA00003843"/>
    </source>
</evidence>
<feature type="compositionally biased region" description="Basic and acidic residues" evidence="12">
    <location>
        <begin position="233"/>
        <end position="251"/>
    </location>
</feature>
<evidence type="ECO:0000256" key="11">
    <source>
        <dbReference type="SAM" id="Coils"/>
    </source>
</evidence>
<dbReference type="PROSITE" id="PS51450">
    <property type="entry name" value="LRR"/>
    <property type="match status" value="4"/>
</dbReference>
<dbReference type="SMART" id="SM00365">
    <property type="entry name" value="LRR_SD22"/>
    <property type="match status" value="4"/>
</dbReference>